<dbReference type="STRING" id="869212.Turpa_1508"/>
<protein>
    <recommendedName>
        <fullName evidence="3">Peptidase C39-like domain-containing protein</fullName>
    </recommendedName>
</protein>
<gene>
    <name evidence="1" type="ordered locus">Turpa_1508</name>
</gene>
<dbReference type="RefSeq" id="WP_014802667.1">
    <property type="nucleotide sequence ID" value="NC_018020.1"/>
</dbReference>
<evidence type="ECO:0000313" key="2">
    <source>
        <dbReference type="Proteomes" id="UP000006048"/>
    </source>
</evidence>
<sequence>MVQKEIRVDWKNTCNLTIGAALLAEKRATSSSINNQLEDELYQYFKKELPNNPKFPGKKPSGDVVAAMKMAIDPNFNYNVKFAIPNKQNDNDLTSIIKAKIDSGTVVGVSGLFRRPGHKNGDAKHIIEIVGYNDKGWIVNDPFGKFENAKWGHSGMQGTMELYEYGQHDLTKRKAYWLEQKK</sequence>
<dbReference type="OrthoDB" id="346269at2"/>
<keyword evidence="2" id="KW-1185">Reference proteome</keyword>
<dbReference type="KEGG" id="tpx:Turpa_1508"/>
<dbReference type="Proteomes" id="UP000006048">
    <property type="component" value="Chromosome"/>
</dbReference>
<dbReference type="EMBL" id="CP002959">
    <property type="protein sequence ID" value="AFM12156.1"/>
    <property type="molecule type" value="Genomic_DNA"/>
</dbReference>
<organism evidence="1 2">
    <name type="scientific">Turneriella parva (strain ATCC BAA-1111 / DSM 21527 / NCTC 11395 / H)</name>
    <name type="common">Leptospira parva</name>
    <dbReference type="NCBI Taxonomy" id="869212"/>
    <lineage>
        <taxon>Bacteria</taxon>
        <taxon>Pseudomonadati</taxon>
        <taxon>Spirochaetota</taxon>
        <taxon>Spirochaetia</taxon>
        <taxon>Leptospirales</taxon>
        <taxon>Leptospiraceae</taxon>
        <taxon>Turneriella</taxon>
    </lineage>
</organism>
<proteinExistence type="predicted"/>
<dbReference type="HOGENOM" id="CLU_1481365_0_0_12"/>
<dbReference type="AlphaFoldDB" id="I4B4E9"/>
<evidence type="ECO:0008006" key="3">
    <source>
        <dbReference type="Google" id="ProtNLM"/>
    </source>
</evidence>
<accession>I4B4E9</accession>
<reference evidence="1 2" key="1">
    <citation type="submission" date="2012-06" db="EMBL/GenBank/DDBJ databases">
        <title>The complete chromosome of genome of Turneriella parva DSM 21527.</title>
        <authorList>
            <consortium name="US DOE Joint Genome Institute (JGI-PGF)"/>
            <person name="Lucas S."/>
            <person name="Han J."/>
            <person name="Lapidus A."/>
            <person name="Bruce D."/>
            <person name="Goodwin L."/>
            <person name="Pitluck S."/>
            <person name="Peters L."/>
            <person name="Kyrpides N."/>
            <person name="Mavromatis K."/>
            <person name="Ivanova N."/>
            <person name="Mikhailova N."/>
            <person name="Chertkov O."/>
            <person name="Detter J.C."/>
            <person name="Tapia R."/>
            <person name="Han C."/>
            <person name="Land M."/>
            <person name="Hauser L."/>
            <person name="Markowitz V."/>
            <person name="Cheng J.-F."/>
            <person name="Hugenholtz P."/>
            <person name="Woyke T."/>
            <person name="Wu D."/>
            <person name="Gronow S."/>
            <person name="Wellnitz S."/>
            <person name="Brambilla E."/>
            <person name="Klenk H.-P."/>
            <person name="Eisen J.A."/>
        </authorList>
    </citation>
    <scope>NUCLEOTIDE SEQUENCE [LARGE SCALE GENOMIC DNA]</scope>
    <source>
        <strain evidence="2">ATCC BAA-1111 / DSM 21527 / NCTC 11395 / H</strain>
    </source>
</reference>
<name>I4B4E9_TURPD</name>
<evidence type="ECO:0000313" key="1">
    <source>
        <dbReference type="EMBL" id="AFM12156.1"/>
    </source>
</evidence>